<organism evidence="2 3">
    <name type="scientific">Pleurodeles waltl</name>
    <name type="common">Iberian ribbed newt</name>
    <dbReference type="NCBI Taxonomy" id="8319"/>
    <lineage>
        <taxon>Eukaryota</taxon>
        <taxon>Metazoa</taxon>
        <taxon>Chordata</taxon>
        <taxon>Craniata</taxon>
        <taxon>Vertebrata</taxon>
        <taxon>Euteleostomi</taxon>
        <taxon>Amphibia</taxon>
        <taxon>Batrachia</taxon>
        <taxon>Caudata</taxon>
        <taxon>Salamandroidea</taxon>
        <taxon>Salamandridae</taxon>
        <taxon>Pleurodelinae</taxon>
        <taxon>Pleurodeles</taxon>
    </lineage>
</organism>
<protein>
    <submittedName>
        <fullName evidence="2">Uncharacterized protein</fullName>
    </submittedName>
</protein>
<proteinExistence type="predicted"/>
<dbReference type="AlphaFoldDB" id="A0AAV7V856"/>
<evidence type="ECO:0000313" key="2">
    <source>
        <dbReference type="EMBL" id="KAJ1196268.1"/>
    </source>
</evidence>
<dbReference type="EMBL" id="JANPWB010000003">
    <property type="protein sequence ID" value="KAJ1196268.1"/>
    <property type="molecule type" value="Genomic_DNA"/>
</dbReference>
<evidence type="ECO:0000313" key="3">
    <source>
        <dbReference type="Proteomes" id="UP001066276"/>
    </source>
</evidence>
<reference evidence="2" key="1">
    <citation type="journal article" date="2022" name="bioRxiv">
        <title>Sequencing and chromosome-scale assembly of the giantPleurodeles waltlgenome.</title>
        <authorList>
            <person name="Brown T."/>
            <person name="Elewa A."/>
            <person name="Iarovenko S."/>
            <person name="Subramanian E."/>
            <person name="Araus A.J."/>
            <person name="Petzold A."/>
            <person name="Susuki M."/>
            <person name="Suzuki K.-i.T."/>
            <person name="Hayashi T."/>
            <person name="Toyoda A."/>
            <person name="Oliveira C."/>
            <person name="Osipova E."/>
            <person name="Leigh N.D."/>
            <person name="Simon A."/>
            <person name="Yun M.H."/>
        </authorList>
    </citation>
    <scope>NUCLEOTIDE SEQUENCE</scope>
    <source>
        <strain evidence="2">20211129_DDA</strain>
        <tissue evidence="2">Liver</tissue>
    </source>
</reference>
<feature type="region of interest" description="Disordered" evidence="1">
    <location>
        <begin position="70"/>
        <end position="91"/>
    </location>
</feature>
<gene>
    <name evidence="2" type="ORF">NDU88_000139</name>
</gene>
<name>A0AAV7V856_PLEWA</name>
<comment type="caution">
    <text evidence="2">The sequence shown here is derived from an EMBL/GenBank/DDBJ whole genome shotgun (WGS) entry which is preliminary data.</text>
</comment>
<dbReference type="Proteomes" id="UP001066276">
    <property type="component" value="Chromosome 2_1"/>
</dbReference>
<evidence type="ECO:0000256" key="1">
    <source>
        <dbReference type="SAM" id="MobiDB-lite"/>
    </source>
</evidence>
<keyword evidence="3" id="KW-1185">Reference proteome</keyword>
<accession>A0AAV7V856</accession>
<sequence>MPTEGLAWGITPLQGALGTTVCAHRMPRKDDLCPPDATEGRSVPTGCPRKAWRGASLLFREPWVQRSVPTGCPRKDDLCPPDATEGRSVPTGCHGRTVCAHRMPRKDGLCPPDATEGLGWDST</sequence>